<keyword evidence="2" id="KW-0472">Membrane</keyword>
<reference evidence="3" key="1">
    <citation type="submission" date="2020-03" db="EMBL/GenBank/DDBJ databases">
        <authorList>
            <person name="He L."/>
        </authorList>
    </citation>
    <scope>NUCLEOTIDE SEQUENCE</scope>
    <source>
        <strain evidence="3">CkLH20</strain>
    </source>
</reference>
<evidence type="ECO:0000313" key="4">
    <source>
        <dbReference type="Proteomes" id="UP000781932"/>
    </source>
</evidence>
<proteinExistence type="predicted"/>
<accession>A0A9P6LD96</accession>
<dbReference type="Proteomes" id="UP000781932">
    <property type="component" value="Unassembled WGS sequence"/>
</dbReference>
<feature type="region of interest" description="Disordered" evidence="1">
    <location>
        <begin position="377"/>
        <end position="440"/>
    </location>
</feature>
<protein>
    <recommendedName>
        <fullName evidence="5">Reticulocyte-binding protein 2-like protein a</fullName>
    </recommendedName>
</protein>
<comment type="caution">
    <text evidence="3">The sequence shown here is derived from an EMBL/GenBank/DDBJ whole genome shotgun (WGS) entry which is preliminary data.</text>
</comment>
<keyword evidence="2" id="KW-1133">Transmembrane helix</keyword>
<evidence type="ECO:0000313" key="3">
    <source>
        <dbReference type="EMBL" id="KAF9871199.1"/>
    </source>
</evidence>
<feature type="compositionally biased region" description="Basic and acidic residues" evidence="1">
    <location>
        <begin position="377"/>
        <end position="419"/>
    </location>
</feature>
<organism evidence="3 4">
    <name type="scientific">Colletotrichum karsti</name>
    <dbReference type="NCBI Taxonomy" id="1095194"/>
    <lineage>
        <taxon>Eukaryota</taxon>
        <taxon>Fungi</taxon>
        <taxon>Dikarya</taxon>
        <taxon>Ascomycota</taxon>
        <taxon>Pezizomycotina</taxon>
        <taxon>Sordariomycetes</taxon>
        <taxon>Hypocreomycetidae</taxon>
        <taxon>Glomerellales</taxon>
        <taxon>Glomerellaceae</taxon>
        <taxon>Colletotrichum</taxon>
        <taxon>Colletotrichum boninense species complex</taxon>
    </lineage>
</organism>
<feature type="transmembrane region" description="Helical" evidence="2">
    <location>
        <begin position="12"/>
        <end position="29"/>
    </location>
</feature>
<keyword evidence="2" id="KW-0812">Transmembrane</keyword>
<gene>
    <name evidence="3" type="ORF">CkaCkLH20_11368</name>
</gene>
<dbReference type="GeneID" id="62167156"/>
<sequence length="533" mass="60373">MVVALNSRLRSLIPAIAVFALILVLVRFHESIIDFDTLFTSHKSSGASPPGTKNAKPKATPIYKPAPTWTPPPVIDPFPLLANTASNPPAVPSHNVPRENLHAEYGLDAAPPLFIGFTRQWPILLQCVVSYIAAGWPPASIHVLENTGVQVANARGRLSLQNPFYLNHTTLARLGVNVVRAPALLSFSQMQNMFLHTAHEKNWPYYFYSHQDVVVFSLEDGPDDTHRPGDREWQFYSDEEREETMNPPPAGQPGYRTIYENCLRDLNTTLERKEKWAFRWYQYDHLTLVNRAAMDAIGGWDSLIPYYATDCDMNARLLMDGWTMKHRRVGIINDISTHLEDLAALYRVPGVEPKWRDPNPPSPEELKKEQELIAEKKKNEEAKKVEEAKKAEEKQKADEEERKKAEDRLKAEEQMKAAGRDNAASNPAEEDGEDNPGATERYRAVVRAALDMTRYKYRESDHNRNSWQKSQRGGEGEPYYYDAQGFAEAFEVLVAAGRRVFELKWGRGGCDIGEGYGLGVADQWRVLPEKKDG</sequence>
<evidence type="ECO:0008006" key="5">
    <source>
        <dbReference type="Google" id="ProtNLM"/>
    </source>
</evidence>
<dbReference type="AlphaFoldDB" id="A0A9P6LD96"/>
<dbReference type="OrthoDB" id="3527108at2759"/>
<reference evidence="3" key="2">
    <citation type="submission" date="2020-11" db="EMBL/GenBank/DDBJ databases">
        <title>Whole genome sequencing of Colletotrichum sp.</title>
        <authorList>
            <person name="Li H."/>
        </authorList>
    </citation>
    <scope>NUCLEOTIDE SEQUENCE</scope>
    <source>
        <strain evidence="3">CkLH20</strain>
    </source>
</reference>
<name>A0A9P6LD96_9PEZI</name>
<evidence type="ECO:0000256" key="1">
    <source>
        <dbReference type="SAM" id="MobiDB-lite"/>
    </source>
</evidence>
<evidence type="ECO:0000256" key="2">
    <source>
        <dbReference type="SAM" id="Phobius"/>
    </source>
</evidence>
<dbReference type="RefSeq" id="XP_038740660.1">
    <property type="nucleotide sequence ID" value="XM_038894082.1"/>
</dbReference>
<keyword evidence="4" id="KW-1185">Reference proteome</keyword>
<dbReference type="EMBL" id="JAATWM020000047">
    <property type="protein sequence ID" value="KAF9871199.1"/>
    <property type="molecule type" value="Genomic_DNA"/>
</dbReference>